<gene>
    <name evidence="1" type="ORF">ACFQE1_18600</name>
</gene>
<comment type="caution">
    <text evidence="1">The sequence shown here is derived from an EMBL/GenBank/DDBJ whole genome shotgun (WGS) entry which is preliminary data.</text>
</comment>
<dbReference type="Proteomes" id="UP001596328">
    <property type="component" value="Unassembled WGS sequence"/>
</dbReference>
<keyword evidence="2" id="KW-1185">Reference proteome</keyword>
<name>A0ABD5S455_9EURY</name>
<evidence type="ECO:0000313" key="2">
    <source>
        <dbReference type="Proteomes" id="UP001596328"/>
    </source>
</evidence>
<organism evidence="1 2">
    <name type="scientific">Halobium palmae</name>
    <dbReference type="NCBI Taxonomy" id="1776492"/>
    <lineage>
        <taxon>Archaea</taxon>
        <taxon>Methanobacteriati</taxon>
        <taxon>Methanobacteriota</taxon>
        <taxon>Stenosarchaea group</taxon>
        <taxon>Halobacteria</taxon>
        <taxon>Halobacteriales</taxon>
        <taxon>Haloferacaceae</taxon>
        <taxon>Halobium</taxon>
    </lineage>
</organism>
<sequence>MYGVVTRNAGEVDWSTFERAFYEVKDVTGRPAEPLPNAVNMVSCFGDNRAAGDDPDLVPVNEAGEPANRDRDYFDWAYVCPTHGAYREGLLEIVEDCVDANDDVRLDDVGFPREGYCHCERCERLFDESDYEDWYDWRASVITGFVAEAASRVPGRTYLTLYPDPYPGHLYRRDGLDLGVLDDGDDVFVVPLYDTSYGTTYWLETVARGFQSALGWKPERDDADGESGVLPSGD</sequence>
<feature type="non-terminal residue" evidence="1">
    <location>
        <position position="234"/>
    </location>
</feature>
<protein>
    <submittedName>
        <fullName evidence="1">Uncharacterized protein</fullName>
    </submittedName>
</protein>
<accession>A0ABD5S455</accession>
<dbReference type="AlphaFoldDB" id="A0ABD5S455"/>
<dbReference type="EMBL" id="JBHSWU010001042">
    <property type="protein sequence ID" value="MFC6726334.1"/>
    <property type="molecule type" value="Genomic_DNA"/>
</dbReference>
<evidence type="ECO:0000313" key="1">
    <source>
        <dbReference type="EMBL" id="MFC6726334.1"/>
    </source>
</evidence>
<reference evidence="1 2" key="1">
    <citation type="journal article" date="2019" name="Int. J. Syst. Evol. Microbiol.">
        <title>The Global Catalogue of Microorganisms (GCM) 10K type strain sequencing project: providing services to taxonomists for standard genome sequencing and annotation.</title>
        <authorList>
            <consortium name="The Broad Institute Genomics Platform"/>
            <consortium name="The Broad Institute Genome Sequencing Center for Infectious Disease"/>
            <person name="Wu L."/>
            <person name="Ma J."/>
        </authorList>
    </citation>
    <scope>NUCLEOTIDE SEQUENCE [LARGE SCALE GENOMIC DNA]</scope>
    <source>
        <strain evidence="1 2">NBRC 111368</strain>
    </source>
</reference>
<proteinExistence type="predicted"/>